<feature type="domain" description="Ppx/GppA phosphatase N-terminal" evidence="2">
    <location>
        <begin position="25"/>
        <end position="283"/>
    </location>
</feature>
<dbReference type="EC" id="3.6.1.40" evidence="4"/>
<comment type="similarity">
    <text evidence="1">Belongs to the GppA/Ppx family.</text>
</comment>
<feature type="domain" description="Ppx/GppA phosphatase C-terminal" evidence="3">
    <location>
        <begin position="325"/>
        <end position="474"/>
    </location>
</feature>
<dbReference type="EC" id="3.6.1.11" evidence="4"/>
<sequence>MAIKTFAAIEVGSSQLSMKVYEISKKLGFRELDHVRSTLSLGVDTYSKGIIGFEKVNELCEVLKRFRFKMEEYQVDGYTAVGGSALREAKNRDLIVDQIRIKTGLTVKIISNAQQRFYIFKSVAYKMQNFEQLIKEGAAIVDLGSGSLQVSCFEDGVLTSTQNIKLGSVRIREILSEMEDKTTSFVNVMEDYIGNDMRTFRRLRLKNHKVRHMIVVGEEFSSIINYVNMTKNKEFLTGEQFNKIYGKLLKSTPSEIADKYGIPYELASVIVPSSIIYKRLADATSVDRLWEPQADMCDGLAVDYSERVEKFVLSHDFERDILSCMRHMTEKYESSTDHISNVEMLAMELFDGMKKISGLNQRHRLLLRLAALLHDCGKYISMSESIKASFQLIQMTEIIGLSETEKEMVAYIILYNSYPEIPDYDQQDLQMTKEDFIAVIKMAAMLRLCNSMDRSHKQKIEGIRISVKGNELKITADSLYDLTLEQGTVHARRQTFEEIFGLVPVLRQKRNN</sequence>
<dbReference type="SUPFAM" id="SSF109604">
    <property type="entry name" value="HD-domain/PDEase-like"/>
    <property type="match status" value="1"/>
</dbReference>
<dbReference type="PANTHER" id="PTHR30005">
    <property type="entry name" value="EXOPOLYPHOSPHATASE"/>
    <property type="match status" value="1"/>
</dbReference>
<dbReference type="GO" id="GO:0004309">
    <property type="term" value="F:exopolyphosphatase activity"/>
    <property type="evidence" value="ECO:0007669"/>
    <property type="project" value="UniProtKB-EC"/>
</dbReference>
<keyword evidence="4" id="KW-0378">Hydrolase</keyword>
<dbReference type="InterPro" id="IPR048950">
    <property type="entry name" value="Ppx_GppA_C"/>
</dbReference>
<evidence type="ECO:0000256" key="1">
    <source>
        <dbReference type="ARBA" id="ARBA00007125"/>
    </source>
</evidence>
<dbReference type="InterPro" id="IPR043129">
    <property type="entry name" value="ATPase_NBD"/>
</dbReference>
<dbReference type="Pfam" id="PF21447">
    <property type="entry name" value="Ppx-GppA_III"/>
    <property type="match status" value="1"/>
</dbReference>
<evidence type="ECO:0000313" key="4">
    <source>
        <dbReference type="EMBL" id="MBB5264398.1"/>
    </source>
</evidence>
<gene>
    <name evidence="4" type="ORF">HNP82_001525</name>
</gene>
<dbReference type="AlphaFoldDB" id="A0A7W8M4Q1"/>
<dbReference type="PANTHER" id="PTHR30005:SF0">
    <property type="entry name" value="RETROGRADE REGULATION PROTEIN 2"/>
    <property type="match status" value="1"/>
</dbReference>
<dbReference type="Gene3D" id="1.10.3210.10">
    <property type="entry name" value="Hypothetical protein af1432"/>
    <property type="match status" value="1"/>
</dbReference>
<dbReference type="EMBL" id="JACHFW010000005">
    <property type="protein sequence ID" value="MBB5264398.1"/>
    <property type="molecule type" value="Genomic_DNA"/>
</dbReference>
<dbReference type="InterPro" id="IPR003695">
    <property type="entry name" value="Ppx_GppA_N"/>
</dbReference>
<comment type="caution">
    <text evidence="4">The sequence shown here is derived from an EMBL/GenBank/DDBJ whole genome shotgun (WGS) entry which is preliminary data.</text>
</comment>
<reference evidence="4 5" key="1">
    <citation type="submission" date="2020-08" db="EMBL/GenBank/DDBJ databases">
        <title>Genomic Encyclopedia of Type Strains, Phase IV (KMG-IV): sequencing the most valuable type-strain genomes for metagenomic binning, comparative biology and taxonomic classification.</title>
        <authorList>
            <person name="Goeker M."/>
        </authorList>
    </citation>
    <scope>NUCLEOTIDE SEQUENCE [LARGE SCALE GENOMIC DNA]</scope>
    <source>
        <strain evidence="4 5">DSM 106146</strain>
    </source>
</reference>
<proteinExistence type="inferred from homology"/>
<dbReference type="Gene3D" id="3.30.420.150">
    <property type="entry name" value="Exopolyphosphatase. Domain 2"/>
    <property type="match status" value="1"/>
</dbReference>
<accession>A0A7W8M4Q1</accession>
<dbReference type="CDD" id="cd24006">
    <property type="entry name" value="ASKHA_NBD_PPX_GppA"/>
    <property type="match status" value="1"/>
</dbReference>
<dbReference type="GO" id="GO:0008894">
    <property type="term" value="F:guanosine-5'-triphosphate,3'-diphosphate diphosphatase activity"/>
    <property type="evidence" value="ECO:0007669"/>
    <property type="project" value="UniProtKB-EC"/>
</dbReference>
<name>A0A7W8M4Q1_9FIRM</name>
<dbReference type="Pfam" id="PF02541">
    <property type="entry name" value="Ppx-GppA"/>
    <property type="match status" value="1"/>
</dbReference>
<dbReference type="Gene3D" id="3.30.420.40">
    <property type="match status" value="1"/>
</dbReference>
<organism evidence="4 5">
    <name type="scientific">Catenibacillus scindens</name>
    <dbReference type="NCBI Taxonomy" id="673271"/>
    <lineage>
        <taxon>Bacteria</taxon>
        <taxon>Bacillati</taxon>
        <taxon>Bacillota</taxon>
        <taxon>Clostridia</taxon>
        <taxon>Lachnospirales</taxon>
        <taxon>Lachnospiraceae</taxon>
        <taxon>Catenibacillus</taxon>
    </lineage>
</organism>
<dbReference type="InterPro" id="IPR050273">
    <property type="entry name" value="GppA/Ppx_hydrolase"/>
</dbReference>
<dbReference type="RefSeq" id="WP_183772970.1">
    <property type="nucleotide sequence ID" value="NZ_CAWVEG010000104.1"/>
</dbReference>
<evidence type="ECO:0000313" key="5">
    <source>
        <dbReference type="Proteomes" id="UP000543642"/>
    </source>
</evidence>
<dbReference type="Proteomes" id="UP000543642">
    <property type="component" value="Unassembled WGS sequence"/>
</dbReference>
<evidence type="ECO:0000259" key="2">
    <source>
        <dbReference type="Pfam" id="PF02541"/>
    </source>
</evidence>
<dbReference type="SUPFAM" id="SSF53067">
    <property type="entry name" value="Actin-like ATPase domain"/>
    <property type="match status" value="2"/>
</dbReference>
<keyword evidence="5" id="KW-1185">Reference proteome</keyword>
<evidence type="ECO:0000259" key="3">
    <source>
        <dbReference type="Pfam" id="PF21447"/>
    </source>
</evidence>
<protein>
    <submittedName>
        <fullName evidence="4">Exopolyphosphatase/guanosine-5'-triphosphate, 3'-diphosphate pyrophosphatase</fullName>
        <ecNumber evidence="4">3.6.1.11</ecNumber>
        <ecNumber evidence="4">3.6.1.40</ecNumber>
    </submittedName>
</protein>